<evidence type="ECO:0000313" key="5">
    <source>
        <dbReference type="Proteomes" id="UP001066276"/>
    </source>
</evidence>
<evidence type="ECO:0000259" key="3">
    <source>
        <dbReference type="Pfam" id="PF15066"/>
    </source>
</evidence>
<sequence length="399" mass="46344">MNSDDRGNKGIVPTRSNSVLSIQVANLQEDIEKLKEANHCLSAYETILNMYQTKNAQFANEKLQMQQTIMELNETIKMLEQEKKRQQTQIMDLQYNNISLMTRIESEATGDALKRELDELKKDYSLLQEKQKKEEDQKIKLMNQYLEMDYAISKKEEEIEELQHINTKLENEVKTSMLEMQQLREEKESVEKQLQALQEELQQETDTRGAEKEQFESKYSWLLSEVKMFKANFENEHAETENLKQHMDVVMKENLLLHQQAIVTKDLNTQMLAEIGSWKQQFHNIMQTHGEKLIWDWLEQLPQLGVDTSTDKWLPQKKKRPKRLPGPGIRTTPSRSQALQEGQRVVEIATAISSGGYEPATESEGKEEVNSDSYHVSLSSRSSDVFIPQVTPHTPDDLI</sequence>
<dbReference type="InterPro" id="IPR052686">
    <property type="entry name" value="CAGE1_homolog"/>
</dbReference>
<dbReference type="Proteomes" id="UP001066276">
    <property type="component" value="Chromosome 2_1"/>
</dbReference>
<comment type="caution">
    <text evidence="4">The sequence shown here is derived from an EMBL/GenBank/DDBJ whole genome shotgun (WGS) entry which is preliminary data.</text>
</comment>
<name>A0AAV7VIU3_PLEWA</name>
<keyword evidence="1" id="KW-0175">Coiled coil</keyword>
<feature type="domain" description="Cancer-associated gene protein 1 N-terminal" evidence="3">
    <location>
        <begin position="105"/>
        <end position="227"/>
    </location>
</feature>
<gene>
    <name evidence="4" type="ORF">NDU88_004447</name>
</gene>
<dbReference type="InterPro" id="IPR029381">
    <property type="entry name" value="CAGE1_N"/>
</dbReference>
<feature type="coiled-coil region" evidence="1">
    <location>
        <begin position="17"/>
        <end position="214"/>
    </location>
</feature>
<dbReference type="EMBL" id="JANPWB010000003">
    <property type="protein sequence ID" value="KAJ1200626.1"/>
    <property type="molecule type" value="Genomic_DNA"/>
</dbReference>
<proteinExistence type="predicted"/>
<reference evidence="4" key="1">
    <citation type="journal article" date="2022" name="bioRxiv">
        <title>Sequencing and chromosome-scale assembly of the giantPleurodeles waltlgenome.</title>
        <authorList>
            <person name="Brown T."/>
            <person name="Elewa A."/>
            <person name="Iarovenko S."/>
            <person name="Subramanian E."/>
            <person name="Araus A.J."/>
            <person name="Petzold A."/>
            <person name="Susuki M."/>
            <person name="Suzuki K.-i.T."/>
            <person name="Hayashi T."/>
            <person name="Toyoda A."/>
            <person name="Oliveira C."/>
            <person name="Osipova E."/>
            <person name="Leigh N.D."/>
            <person name="Simon A."/>
            <person name="Yun M.H."/>
        </authorList>
    </citation>
    <scope>NUCLEOTIDE SEQUENCE</scope>
    <source>
        <strain evidence="4">20211129_DDA</strain>
        <tissue evidence="4">Liver</tissue>
    </source>
</reference>
<accession>A0AAV7VIU3</accession>
<dbReference type="PANTHER" id="PTHR36864">
    <property type="entry name" value="CANCER-ASSOCIATED GENE 1 PROTEIN"/>
    <property type="match status" value="1"/>
</dbReference>
<dbReference type="Pfam" id="PF15066">
    <property type="entry name" value="CAGE1"/>
    <property type="match status" value="1"/>
</dbReference>
<organism evidence="4 5">
    <name type="scientific">Pleurodeles waltl</name>
    <name type="common">Iberian ribbed newt</name>
    <dbReference type="NCBI Taxonomy" id="8319"/>
    <lineage>
        <taxon>Eukaryota</taxon>
        <taxon>Metazoa</taxon>
        <taxon>Chordata</taxon>
        <taxon>Craniata</taxon>
        <taxon>Vertebrata</taxon>
        <taxon>Euteleostomi</taxon>
        <taxon>Amphibia</taxon>
        <taxon>Batrachia</taxon>
        <taxon>Caudata</taxon>
        <taxon>Salamandroidea</taxon>
        <taxon>Salamandridae</taxon>
        <taxon>Pleurodelinae</taxon>
        <taxon>Pleurodeles</taxon>
    </lineage>
</organism>
<dbReference type="PANTHER" id="PTHR36864:SF1">
    <property type="entry name" value="CANCER-ASSOCIATED GENE 1 PROTEIN"/>
    <property type="match status" value="1"/>
</dbReference>
<feature type="region of interest" description="Disordered" evidence="2">
    <location>
        <begin position="309"/>
        <end position="338"/>
    </location>
</feature>
<protein>
    <recommendedName>
        <fullName evidence="3">Cancer-associated gene protein 1 N-terminal domain-containing protein</fullName>
    </recommendedName>
</protein>
<feature type="region of interest" description="Disordered" evidence="2">
    <location>
        <begin position="353"/>
        <end position="378"/>
    </location>
</feature>
<keyword evidence="5" id="KW-1185">Reference proteome</keyword>
<evidence type="ECO:0000256" key="2">
    <source>
        <dbReference type="SAM" id="MobiDB-lite"/>
    </source>
</evidence>
<evidence type="ECO:0000256" key="1">
    <source>
        <dbReference type="SAM" id="Coils"/>
    </source>
</evidence>
<dbReference type="AlphaFoldDB" id="A0AAV7VIU3"/>
<evidence type="ECO:0000313" key="4">
    <source>
        <dbReference type="EMBL" id="KAJ1200626.1"/>
    </source>
</evidence>